<dbReference type="Pfam" id="PF20044">
    <property type="entry name" value="DUF6446"/>
    <property type="match status" value="1"/>
</dbReference>
<protein>
    <submittedName>
        <fullName evidence="1">Histidine kinase</fullName>
    </submittedName>
</protein>
<accession>A0A366X3S3</accession>
<keyword evidence="1" id="KW-0808">Transferase</keyword>
<evidence type="ECO:0000313" key="1">
    <source>
        <dbReference type="EMBL" id="RBW55589.1"/>
    </source>
</evidence>
<organism evidence="1 2">
    <name type="scientific">Phaeobacter gallaeciensis</name>
    <dbReference type="NCBI Taxonomy" id="60890"/>
    <lineage>
        <taxon>Bacteria</taxon>
        <taxon>Pseudomonadati</taxon>
        <taxon>Pseudomonadota</taxon>
        <taxon>Alphaproteobacteria</taxon>
        <taxon>Rhodobacterales</taxon>
        <taxon>Roseobacteraceae</taxon>
        <taxon>Phaeobacter</taxon>
    </lineage>
</organism>
<dbReference type="EMBL" id="QOCE01000029">
    <property type="protein sequence ID" value="RBW55589.1"/>
    <property type="molecule type" value="Genomic_DNA"/>
</dbReference>
<dbReference type="Proteomes" id="UP000252706">
    <property type="component" value="Unassembled WGS sequence"/>
</dbReference>
<proteinExistence type="predicted"/>
<reference evidence="1 2" key="1">
    <citation type="submission" date="2018-07" db="EMBL/GenBank/DDBJ databases">
        <title>Modular assembly of carbohydrate-degrading microbial communities in the ocean.</title>
        <authorList>
            <person name="Enke T.N."/>
            <person name="Datta M.S."/>
            <person name="Schwartzman J.A."/>
            <person name="Cermak N."/>
            <person name="Schmitz D.A."/>
            <person name="Barrere J."/>
            <person name="Cordero O.X."/>
        </authorList>
    </citation>
    <scope>NUCLEOTIDE SEQUENCE [LARGE SCALE GENOMIC DNA]</scope>
    <source>
        <strain evidence="1 2">C3M10</strain>
    </source>
</reference>
<dbReference type="AlphaFoldDB" id="A0A366X3S3"/>
<dbReference type="GO" id="GO:0016301">
    <property type="term" value="F:kinase activity"/>
    <property type="evidence" value="ECO:0007669"/>
    <property type="project" value="UniProtKB-KW"/>
</dbReference>
<dbReference type="OrthoDB" id="7819947at2"/>
<sequence length="173" mass="18986">MGKFLVILLVLSTAIAGGTIYYLQIYGYYFEVVATPGKDVKLMPKDGTAPVAIAYTDFEAIDADSSPIRYRGCFKTNLNLEDLKQEYSASAKVEPRTAPDWFTCFDAQKIGAALEEGRAIAFLSAKNVGFGVDRVVAITDQGDGYIWHEFNDCGEKAYDGTVVGEECPQRPEN</sequence>
<evidence type="ECO:0000313" key="2">
    <source>
        <dbReference type="Proteomes" id="UP000252706"/>
    </source>
</evidence>
<name>A0A366X3S3_9RHOB</name>
<dbReference type="InterPro" id="IPR045616">
    <property type="entry name" value="DUF6446"/>
</dbReference>
<comment type="caution">
    <text evidence="1">The sequence shown here is derived from an EMBL/GenBank/DDBJ whole genome shotgun (WGS) entry which is preliminary data.</text>
</comment>
<dbReference type="RefSeq" id="WP_113823462.1">
    <property type="nucleotide sequence ID" value="NZ_QOCE01000029.1"/>
</dbReference>
<gene>
    <name evidence="1" type="ORF">DS909_10840</name>
</gene>
<keyword evidence="1" id="KW-0418">Kinase</keyword>